<gene>
    <name evidence="3" type="ORF">PMG11_07628</name>
</gene>
<feature type="transmembrane region" description="Helical" evidence="2">
    <location>
        <begin position="170"/>
        <end position="195"/>
    </location>
</feature>
<evidence type="ECO:0000313" key="4">
    <source>
        <dbReference type="Proteomes" id="UP000042958"/>
    </source>
</evidence>
<evidence type="ECO:0000256" key="1">
    <source>
        <dbReference type="SAM" id="MobiDB-lite"/>
    </source>
</evidence>
<dbReference type="EMBL" id="CDHK01000006">
    <property type="protein sequence ID" value="CEJ58990.1"/>
    <property type="molecule type" value="Genomic_DNA"/>
</dbReference>
<organism evidence="3 4">
    <name type="scientific">Penicillium brasilianum</name>
    <dbReference type="NCBI Taxonomy" id="104259"/>
    <lineage>
        <taxon>Eukaryota</taxon>
        <taxon>Fungi</taxon>
        <taxon>Dikarya</taxon>
        <taxon>Ascomycota</taxon>
        <taxon>Pezizomycotina</taxon>
        <taxon>Eurotiomycetes</taxon>
        <taxon>Eurotiomycetidae</taxon>
        <taxon>Eurotiales</taxon>
        <taxon>Aspergillaceae</taxon>
        <taxon>Penicillium</taxon>
    </lineage>
</organism>
<evidence type="ECO:0000256" key="2">
    <source>
        <dbReference type="SAM" id="Phobius"/>
    </source>
</evidence>
<feature type="region of interest" description="Disordered" evidence="1">
    <location>
        <begin position="1"/>
        <end position="39"/>
    </location>
</feature>
<feature type="compositionally biased region" description="Polar residues" evidence="1">
    <location>
        <begin position="81"/>
        <end position="92"/>
    </location>
</feature>
<accession>A0A0F7TUD2</accession>
<keyword evidence="4" id="KW-1185">Reference proteome</keyword>
<sequence length="837" mass="91795">MAESRDSQHLLLPSEEDLVTAKPPRSWNPLGGRPSSSSEYAYLPPASTHESFSEEVFREVGLGITDPCGDTLPARGKRDSISSAGSETTATTPGFLKTPQGTPAILHPHRSPGNCPSRATVLQSRFSWVPVTIFVLAFYATVFSGIYLAIAIRKPRWSNVSSDGSLAPSTANLLCAFFAKTIELAYVTICVAFLGQVLSRRALMKDSRGISISDMNMRAWIMQPGSMIVHWETLRYSALTFLGTIALVATFVAMLYTTAAEALVSPKLSMGPKVDTTLAGKVYTSFGNVEYLLLNCKSPIPQSMDPYARNDTCLQMLHVGQAYHNYEQWITAWADFIGSGNDTSDRLQTRPKPTGSMWDNTTITGSWIELTNLSDLSQKHGRMVNNITMAMPHGGIPAAAMDEKNDIHQPQDVSGEGKYSLEASVPSPAINVLCVGMNKSELSPLVYSEWPNVHFNATTWSATPPDDIPRTPSWLNRTVVDDIFGFGQKYGQRPPIFGTYPGSNNTILNTTGLWPANSIYLLGKPSVSHPEYVMCAMRAKETGVCSTRYVAASSGAFLTSNCENSTNLLQYNRKQTNFTEGFWQADWKNVASEWAPSLSLGSGITNAQASNERLLMQMMPTYDNDTKTYSLNPSLPSIGEALAVMAGSTLILSSQNAPFIHDFNYTVPNDILPEPVYQYFPASLQEVGYASGGTERWQGVFFVILVFAFLTSLICLIFVIVEARGHQITDFTEPQNLFAIAVNSPQSAQLQGACGGGPVGRQMKERWFIGMDETDAHYYIRAKKDGQSPYTEARSTEYQGLEPMEVEDGSGSLKAVSPAVDEFRRVSKRSSFLAKLY</sequence>
<dbReference type="AlphaFoldDB" id="A0A0F7TUD2"/>
<protein>
    <recommendedName>
        <fullName evidence="5">Mcm2 3 5 family protein</fullName>
    </recommendedName>
</protein>
<feature type="transmembrane region" description="Helical" evidence="2">
    <location>
        <begin position="236"/>
        <end position="256"/>
    </location>
</feature>
<dbReference type="STRING" id="104259.A0A0F7TUD2"/>
<name>A0A0F7TUD2_PENBI</name>
<feature type="region of interest" description="Disordered" evidence="1">
    <location>
        <begin position="68"/>
        <end position="98"/>
    </location>
</feature>
<feature type="transmembrane region" description="Helical" evidence="2">
    <location>
        <begin position="700"/>
        <end position="721"/>
    </location>
</feature>
<dbReference type="Proteomes" id="UP000042958">
    <property type="component" value="Unassembled WGS sequence"/>
</dbReference>
<dbReference type="OrthoDB" id="4721035at2759"/>
<keyword evidence="2" id="KW-0472">Membrane</keyword>
<evidence type="ECO:0008006" key="5">
    <source>
        <dbReference type="Google" id="ProtNLM"/>
    </source>
</evidence>
<evidence type="ECO:0000313" key="3">
    <source>
        <dbReference type="EMBL" id="CEJ58990.1"/>
    </source>
</evidence>
<feature type="transmembrane region" description="Helical" evidence="2">
    <location>
        <begin position="128"/>
        <end position="150"/>
    </location>
</feature>
<keyword evidence="2" id="KW-1133">Transmembrane helix</keyword>
<reference evidence="4" key="1">
    <citation type="journal article" date="2015" name="Genome Announc.">
        <title>Draft genome sequence of the fungus Penicillium brasilianum MG11.</title>
        <authorList>
            <person name="Horn F."/>
            <person name="Linde J."/>
            <person name="Mattern D.J."/>
            <person name="Walther G."/>
            <person name="Guthke R."/>
            <person name="Brakhage A.A."/>
            <person name="Valiante V."/>
        </authorList>
    </citation>
    <scope>NUCLEOTIDE SEQUENCE [LARGE SCALE GENOMIC DNA]</scope>
    <source>
        <strain evidence="4">MG11</strain>
    </source>
</reference>
<keyword evidence="2" id="KW-0812">Transmembrane</keyword>
<proteinExistence type="predicted"/>